<comment type="caution">
    <text evidence="4">The sequence shown here is derived from an EMBL/GenBank/DDBJ whole genome shotgun (WGS) entry which is preliminary data.</text>
</comment>
<gene>
    <name evidence="4" type="ORF">KVV02_008186</name>
</gene>
<dbReference type="SUPFAM" id="SSF52799">
    <property type="entry name" value="(Phosphotyrosine protein) phosphatases II"/>
    <property type="match status" value="1"/>
</dbReference>
<evidence type="ECO:0000256" key="1">
    <source>
        <dbReference type="ARBA" id="ARBA00009649"/>
    </source>
</evidence>
<dbReference type="InterPro" id="IPR016130">
    <property type="entry name" value="Tyr_Pase_AS"/>
</dbReference>
<reference evidence="4" key="1">
    <citation type="submission" date="2021-07" db="EMBL/GenBank/DDBJ databases">
        <title>Draft genome of Mortierella alpina, strain LL118, isolated from an aspen leaf litter sample.</title>
        <authorList>
            <person name="Yang S."/>
            <person name="Vinatzer B.A."/>
        </authorList>
    </citation>
    <scope>NUCLEOTIDE SEQUENCE</scope>
    <source>
        <strain evidence="4">LL118</strain>
    </source>
</reference>
<dbReference type="EMBL" id="JAIFTL010000177">
    <property type="protein sequence ID" value="KAG9321883.1"/>
    <property type="molecule type" value="Genomic_DNA"/>
</dbReference>
<organism evidence="4 5">
    <name type="scientific">Mortierella alpina</name>
    <name type="common">Oleaginous fungus</name>
    <name type="synonym">Mortierella renispora</name>
    <dbReference type="NCBI Taxonomy" id="64518"/>
    <lineage>
        <taxon>Eukaryota</taxon>
        <taxon>Fungi</taxon>
        <taxon>Fungi incertae sedis</taxon>
        <taxon>Mucoromycota</taxon>
        <taxon>Mortierellomycotina</taxon>
        <taxon>Mortierellomycetes</taxon>
        <taxon>Mortierellales</taxon>
        <taxon>Mortierellaceae</taxon>
        <taxon>Mortierella</taxon>
    </lineage>
</organism>
<name>A0A9P7ZZL0_MORAP</name>
<dbReference type="InterPro" id="IPR003595">
    <property type="entry name" value="Tyr_Pase_cat"/>
</dbReference>
<dbReference type="GO" id="GO:0004725">
    <property type="term" value="F:protein tyrosine phosphatase activity"/>
    <property type="evidence" value="ECO:0007669"/>
    <property type="project" value="InterPro"/>
</dbReference>
<evidence type="ECO:0000259" key="3">
    <source>
        <dbReference type="PROSITE" id="PS50056"/>
    </source>
</evidence>
<dbReference type="PANTHER" id="PTHR19134">
    <property type="entry name" value="RECEPTOR-TYPE TYROSINE-PROTEIN PHOSPHATASE"/>
    <property type="match status" value="1"/>
</dbReference>
<feature type="domain" description="Tyrosine specific protein phosphatases" evidence="3">
    <location>
        <begin position="298"/>
        <end position="415"/>
    </location>
</feature>
<dbReference type="PROSITE" id="PS50056">
    <property type="entry name" value="TYR_PHOSPHATASE_2"/>
    <property type="match status" value="1"/>
</dbReference>
<evidence type="ECO:0000259" key="2">
    <source>
        <dbReference type="PROSITE" id="PS50055"/>
    </source>
</evidence>
<dbReference type="InterPro" id="IPR029021">
    <property type="entry name" value="Prot-tyrosine_phosphatase-like"/>
</dbReference>
<feature type="domain" description="Tyrosine-protein phosphatase" evidence="2">
    <location>
        <begin position="100"/>
        <end position="424"/>
    </location>
</feature>
<dbReference type="PROSITE" id="PS00383">
    <property type="entry name" value="TYR_PHOSPHATASE_1"/>
    <property type="match status" value="1"/>
</dbReference>
<dbReference type="Proteomes" id="UP000717515">
    <property type="component" value="Unassembled WGS sequence"/>
</dbReference>
<dbReference type="Pfam" id="PF00102">
    <property type="entry name" value="Y_phosphatase"/>
    <property type="match status" value="1"/>
</dbReference>
<dbReference type="AlphaFoldDB" id="A0A9P7ZZL0"/>
<evidence type="ECO:0008006" key="6">
    <source>
        <dbReference type="Google" id="ProtNLM"/>
    </source>
</evidence>
<dbReference type="SMART" id="SM00404">
    <property type="entry name" value="PTPc_motif"/>
    <property type="match status" value="1"/>
</dbReference>
<dbReference type="PROSITE" id="PS50055">
    <property type="entry name" value="TYR_PHOSPHATASE_PTP"/>
    <property type="match status" value="1"/>
</dbReference>
<sequence>MNDCAFFFSWSCTFSSFLVQHLFFVLSLNHQASIRISSAHSPFLGSHTQPMPRLPMFSSSSASSSAPIGASLTRLPRFLRQESSFSGTSDIHARLFRDLNQEERQRAKSASNLDSPFSVLEAAHPTTRDLNRYTDILPYKHSRIIINDAKDRNIKTSYINANRITAPALLRSSLPRDWPGYIATQAPLPHTQPRFWRMIEQQNVQVIVCLTAVNNDRTRRAQKAERYWPLAGQTDEYDGNLAVKNLGPIDRSGGDTEYHEFELWNPQAGSETQRRRILLVYYPSWPDHGVPLTTEPLRDMLFRIRAWKTELMKTQTFGFGPTVVHCSAGCGRTGTFCVVDTILSVLEYTKYPNLARALPSVGDALQNSTEAAGMAQEGSPGDIYDWQGERDIIQEALAAFRLERMLMVQTVGQFSFCYKAVRDMCA</sequence>
<dbReference type="InterPro" id="IPR000242">
    <property type="entry name" value="PTP_cat"/>
</dbReference>
<dbReference type="PANTHER" id="PTHR19134:SF449">
    <property type="entry name" value="TYROSINE-PROTEIN PHOSPHATASE 1"/>
    <property type="match status" value="1"/>
</dbReference>
<dbReference type="InterPro" id="IPR050348">
    <property type="entry name" value="Protein-Tyr_Phosphatase"/>
</dbReference>
<protein>
    <recommendedName>
        <fullName evidence="6">Protein-tyrosine phosphatase-like protein</fullName>
    </recommendedName>
</protein>
<comment type="similarity">
    <text evidence="1">Belongs to the protein-tyrosine phosphatase family. Non-receptor class subfamily.</text>
</comment>
<dbReference type="PRINTS" id="PR00700">
    <property type="entry name" value="PRTYPHPHTASE"/>
</dbReference>
<evidence type="ECO:0000313" key="5">
    <source>
        <dbReference type="Proteomes" id="UP000717515"/>
    </source>
</evidence>
<dbReference type="InterPro" id="IPR000387">
    <property type="entry name" value="Tyr_Pase_dom"/>
</dbReference>
<accession>A0A9P7ZZL0</accession>
<dbReference type="SMART" id="SM00194">
    <property type="entry name" value="PTPc"/>
    <property type="match status" value="1"/>
</dbReference>
<dbReference type="Gene3D" id="3.90.190.10">
    <property type="entry name" value="Protein tyrosine phosphatase superfamily"/>
    <property type="match status" value="1"/>
</dbReference>
<evidence type="ECO:0000313" key="4">
    <source>
        <dbReference type="EMBL" id="KAG9321883.1"/>
    </source>
</evidence>
<proteinExistence type="inferred from homology"/>